<protein>
    <submittedName>
        <fullName evidence="2">Uncharacterized protein</fullName>
    </submittedName>
</protein>
<proteinExistence type="predicted"/>
<accession>A0A2K9DMA5</accession>
<dbReference type="AlphaFoldDB" id="A0A2K9DMA5"/>
<dbReference type="EMBL" id="CP025299">
    <property type="protein sequence ID" value="AUG29498.1"/>
    <property type="molecule type" value="Genomic_DNA"/>
</dbReference>
<gene>
    <name evidence="2" type="ORF">CXR34_08605</name>
</gene>
<reference evidence="2 3" key="1">
    <citation type="submission" date="2017-12" db="EMBL/GenBank/DDBJ databases">
        <title>Isolation and characterization of estrogens degradatiion strain Microbacterium hominis SJTG1.</title>
        <authorList>
            <person name="Xiong W."/>
            <person name="Yin C."/>
            <person name="Zheng D."/>
            <person name="Liang R."/>
        </authorList>
    </citation>
    <scope>NUCLEOTIDE SEQUENCE [LARGE SCALE GENOMIC DNA]</scope>
    <source>
        <strain evidence="2 3">SJTG1</strain>
    </source>
</reference>
<dbReference type="Proteomes" id="UP000233276">
    <property type="component" value="Chromosome"/>
</dbReference>
<sequence length="177" mass="19165">MVGMNTFDESLHPRGNAGQFATKTNDAPAGTLAPTVRARACAECESNAEYRYANIPRGYRTKNDPLYCGAHAAKVAAEGQPIEVIPTGPATVWLVEGDDHEYELVEACSEDEALDIAADQLKDRYGDEEDGEDYDPRDSLTIVGAFTGDPDDTDELVFIETEGADDEARALEALAYI</sequence>
<feature type="region of interest" description="Disordered" evidence="1">
    <location>
        <begin position="1"/>
        <end position="28"/>
    </location>
</feature>
<name>A0A2K9DMA5_9MICO</name>
<evidence type="ECO:0000256" key="1">
    <source>
        <dbReference type="SAM" id="MobiDB-lite"/>
    </source>
</evidence>
<dbReference type="KEGG" id="mhos:CXR34_08605"/>
<evidence type="ECO:0000313" key="3">
    <source>
        <dbReference type="Proteomes" id="UP000233276"/>
    </source>
</evidence>
<evidence type="ECO:0000313" key="2">
    <source>
        <dbReference type="EMBL" id="AUG29498.1"/>
    </source>
</evidence>
<organism evidence="2 3">
    <name type="scientific">Microbacterium hominis</name>
    <dbReference type="NCBI Taxonomy" id="162426"/>
    <lineage>
        <taxon>Bacteria</taxon>
        <taxon>Bacillati</taxon>
        <taxon>Actinomycetota</taxon>
        <taxon>Actinomycetes</taxon>
        <taxon>Micrococcales</taxon>
        <taxon>Microbacteriaceae</taxon>
        <taxon>Microbacterium</taxon>
    </lineage>
</organism>